<evidence type="ECO:0000259" key="2">
    <source>
        <dbReference type="Pfam" id="PF13968"/>
    </source>
</evidence>
<evidence type="ECO:0000313" key="3">
    <source>
        <dbReference type="EMBL" id="RLM86629.1"/>
    </source>
</evidence>
<feature type="transmembrane region" description="Helical" evidence="1">
    <location>
        <begin position="31"/>
        <end position="49"/>
    </location>
</feature>
<evidence type="ECO:0000256" key="1">
    <source>
        <dbReference type="SAM" id="Phobius"/>
    </source>
</evidence>
<dbReference type="InterPro" id="IPR025315">
    <property type="entry name" value="DUF4220"/>
</dbReference>
<accession>A0A3L6QSW4</accession>
<proteinExistence type="predicted"/>
<dbReference type="EMBL" id="PQIB02000011">
    <property type="protein sequence ID" value="RLM86629.1"/>
    <property type="molecule type" value="Genomic_DNA"/>
</dbReference>
<keyword evidence="1" id="KW-0812">Transmembrane</keyword>
<dbReference type="AlphaFoldDB" id="A0A3L6QSW4"/>
<keyword evidence="1" id="KW-1133">Transmembrane helix</keyword>
<feature type="domain" description="DUF4220" evidence="2">
    <location>
        <begin position="140"/>
        <end position="258"/>
    </location>
</feature>
<reference evidence="4" key="1">
    <citation type="journal article" date="2019" name="Nat. Commun.">
        <title>The genome of broomcorn millet.</title>
        <authorList>
            <person name="Zou C."/>
            <person name="Miki D."/>
            <person name="Li D."/>
            <person name="Tang Q."/>
            <person name="Xiao L."/>
            <person name="Rajput S."/>
            <person name="Deng P."/>
            <person name="Jia W."/>
            <person name="Huang R."/>
            <person name="Zhang M."/>
            <person name="Sun Y."/>
            <person name="Hu J."/>
            <person name="Fu X."/>
            <person name="Schnable P.S."/>
            <person name="Li F."/>
            <person name="Zhang H."/>
            <person name="Feng B."/>
            <person name="Zhu X."/>
            <person name="Liu R."/>
            <person name="Schnable J.C."/>
            <person name="Zhu J.-K."/>
            <person name="Zhang H."/>
        </authorList>
    </citation>
    <scope>NUCLEOTIDE SEQUENCE [LARGE SCALE GENOMIC DNA]</scope>
</reference>
<evidence type="ECO:0000313" key="4">
    <source>
        <dbReference type="Proteomes" id="UP000275267"/>
    </source>
</evidence>
<sequence>MYPIWAVSLFTLFGCVDPVTTYIGLDYKGPLLKVIFQLCLYCGYVLLMSIPTISGVVGNLAIGVLSAITFIKGFHRSMALVLPTITRNDIEEQLVSKETSALAGVDAGLSNEFLHLYQAKTGSFWALATFMGICFVGVAVAIPGAMTSRRRRITTTSIGPDAGAGAINIVVDTTTAGLVITLVILVSLAVLQLVQLIRCWTSNWAKVAFACEYARNHDRNRLSKSWTRLKAFAITRMNNRFDNKYLWQDKLGQYPLVDVMTSGRCERLRNCCTFSCLQGPSHAVSEAYAFTHRVMVWHIATRYWELADHQEEEEETVAAERRIGAWPQCCPSIVPIWWLLPGPAAQTTHALTRASWQISLEVTSNRTRSGPRQALFEAYSRRRPREASVMKKDDPLCMAVYLGMRLRNESPPPPECTRRCSDDPWEVLALLWVQTLLYAAPYGDMRAHLQRLSQGGEFITHLWALLYHIGIDEWEWEVVEPAPAMPAPAQEEEETSRVEKKVAAAAGATVGY</sequence>
<feature type="transmembrane region" description="Helical" evidence="1">
    <location>
        <begin position="124"/>
        <end position="145"/>
    </location>
</feature>
<protein>
    <recommendedName>
        <fullName evidence="2">DUF4220 domain-containing protein</fullName>
    </recommendedName>
</protein>
<dbReference type="Pfam" id="PF04578">
    <property type="entry name" value="DUF594"/>
    <property type="match status" value="1"/>
</dbReference>
<dbReference type="STRING" id="4540.A0A3L6QSW4"/>
<dbReference type="PANTHER" id="PTHR31325">
    <property type="entry name" value="OS01G0798800 PROTEIN-RELATED"/>
    <property type="match status" value="1"/>
</dbReference>
<comment type="caution">
    <text evidence="3">The sequence shown here is derived from an EMBL/GenBank/DDBJ whole genome shotgun (WGS) entry which is preliminary data.</text>
</comment>
<organism evidence="3 4">
    <name type="scientific">Panicum miliaceum</name>
    <name type="common">Proso millet</name>
    <name type="synonym">Broomcorn millet</name>
    <dbReference type="NCBI Taxonomy" id="4540"/>
    <lineage>
        <taxon>Eukaryota</taxon>
        <taxon>Viridiplantae</taxon>
        <taxon>Streptophyta</taxon>
        <taxon>Embryophyta</taxon>
        <taxon>Tracheophyta</taxon>
        <taxon>Spermatophyta</taxon>
        <taxon>Magnoliopsida</taxon>
        <taxon>Liliopsida</taxon>
        <taxon>Poales</taxon>
        <taxon>Poaceae</taxon>
        <taxon>PACMAD clade</taxon>
        <taxon>Panicoideae</taxon>
        <taxon>Panicodae</taxon>
        <taxon>Paniceae</taxon>
        <taxon>Panicinae</taxon>
        <taxon>Panicum</taxon>
        <taxon>Panicum sect. Panicum</taxon>
    </lineage>
</organism>
<name>A0A3L6QSW4_PANMI</name>
<dbReference type="Pfam" id="PF13968">
    <property type="entry name" value="DUF4220"/>
    <property type="match status" value="1"/>
</dbReference>
<feature type="transmembrane region" description="Helical" evidence="1">
    <location>
        <begin position="166"/>
        <end position="191"/>
    </location>
</feature>
<keyword evidence="4" id="KW-1185">Reference proteome</keyword>
<keyword evidence="1" id="KW-0472">Membrane</keyword>
<dbReference type="InterPro" id="IPR007658">
    <property type="entry name" value="DUF594"/>
</dbReference>
<dbReference type="Proteomes" id="UP000275267">
    <property type="component" value="Unassembled WGS sequence"/>
</dbReference>
<gene>
    <name evidence="3" type="ORF">C2845_PM04G00250</name>
</gene>